<sequence length="326" mass="36718">MNSTIPAWGVTFIPTNGNDRDFPPTSNMKTWIFSLLTVIIGLIGLAGNAVVLWLLGFRVCRNAFTVYVLNLAGADFLLLCTYAVYSLPELMNIFFPTIIYHIVFMTVTISSYIAGLSMLSAISTEGCLSVLCPIWYRCRRPRHLSAVMCALLWALSLLMTIFTRYHCDLLFMNHDYYHCAAFYFIIPIWLVFLFVVLSGSSLTVLARFLCGSRKMPLTRLYVTILVTMLVYLLCGLPVGILCICSIWIDIDLARTAIILSVINSSANPIIYFFVGSWRRQQRQGQPRQSLKLVLQNALEDKAEVWVWDSKGGLPPETRESSGSSVM</sequence>
<evidence type="ECO:0000259" key="10">
    <source>
        <dbReference type="PROSITE" id="PS50262"/>
    </source>
</evidence>
<dbReference type="PRINTS" id="PR02108">
    <property type="entry name" value="MRGPCRFAMILY"/>
</dbReference>
<dbReference type="InterPro" id="IPR026234">
    <property type="entry name" value="MRGPCRFAMILY"/>
</dbReference>
<feature type="transmembrane region" description="Helical" evidence="9">
    <location>
        <begin position="67"/>
        <end position="86"/>
    </location>
</feature>
<reference evidence="11" key="3">
    <citation type="journal article" date="2019" name="Gene Rep">
        <title>Eutherian third-party data gene collections.</title>
        <authorList>
            <person name="Premzl M."/>
        </authorList>
    </citation>
    <scope>NUCLEOTIDE SEQUENCE</scope>
</reference>
<dbReference type="GO" id="GO:0005886">
    <property type="term" value="C:plasma membrane"/>
    <property type="evidence" value="ECO:0007669"/>
    <property type="project" value="UniProtKB-SubCell"/>
</dbReference>
<feature type="transmembrane region" description="Helical" evidence="9">
    <location>
        <begin position="143"/>
        <end position="162"/>
    </location>
</feature>
<comment type="subcellular location">
    <subcellularLocation>
        <location evidence="1">Cell membrane</location>
        <topology evidence="1">Multi-pass membrane protein</topology>
    </subcellularLocation>
</comment>
<dbReference type="GO" id="GO:0004930">
    <property type="term" value="F:G protein-coupled receptor activity"/>
    <property type="evidence" value="ECO:0007669"/>
    <property type="project" value="UniProtKB-KW"/>
</dbReference>
<proteinExistence type="predicted"/>
<protein>
    <submittedName>
        <fullName evidence="11">Mas-related G protein-coupled receptor G1</fullName>
    </submittedName>
</protein>
<evidence type="ECO:0000256" key="6">
    <source>
        <dbReference type="ARBA" id="ARBA00023136"/>
    </source>
</evidence>
<keyword evidence="4 9" id="KW-1133">Transmembrane helix</keyword>
<feature type="domain" description="G-protein coupled receptors family 1 profile" evidence="10">
    <location>
        <begin position="47"/>
        <end position="271"/>
    </location>
</feature>
<feature type="transmembrane region" description="Helical" evidence="9">
    <location>
        <begin position="182"/>
        <end position="208"/>
    </location>
</feature>
<evidence type="ECO:0000256" key="9">
    <source>
        <dbReference type="SAM" id="Phobius"/>
    </source>
</evidence>
<keyword evidence="8" id="KW-0807">Transducer</keyword>
<evidence type="ECO:0000256" key="2">
    <source>
        <dbReference type="ARBA" id="ARBA00022475"/>
    </source>
</evidence>
<evidence type="ECO:0000256" key="1">
    <source>
        <dbReference type="ARBA" id="ARBA00004651"/>
    </source>
</evidence>
<keyword evidence="6 9" id="KW-0472">Membrane</keyword>
<dbReference type="SUPFAM" id="SSF81321">
    <property type="entry name" value="Family A G protein-coupled receptor-like"/>
    <property type="match status" value="1"/>
</dbReference>
<keyword evidence="7 11" id="KW-0675">Receptor</keyword>
<dbReference type="Gene3D" id="1.20.1070.10">
    <property type="entry name" value="Rhodopsin 7-helix transmembrane proteins"/>
    <property type="match status" value="1"/>
</dbReference>
<keyword evidence="5" id="KW-0297">G-protein coupled receptor</keyword>
<evidence type="ECO:0000256" key="4">
    <source>
        <dbReference type="ARBA" id="ARBA00022989"/>
    </source>
</evidence>
<evidence type="ECO:0000256" key="5">
    <source>
        <dbReference type="ARBA" id="ARBA00023040"/>
    </source>
</evidence>
<dbReference type="AlphaFoldDB" id="W8W3E9"/>
<dbReference type="InterPro" id="IPR017452">
    <property type="entry name" value="GPCR_Rhodpsn_7TM"/>
</dbReference>
<dbReference type="PANTHER" id="PTHR11334:SF29">
    <property type="entry name" value="MAS-RELATED G-PROTEIN COUPLED RECEPTOR MEMBER X2"/>
    <property type="match status" value="1"/>
</dbReference>
<feature type="transmembrane region" description="Helical" evidence="9">
    <location>
        <begin position="220"/>
        <end position="248"/>
    </location>
</feature>
<keyword evidence="2" id="KW-1003">Cell membrane</keyword>
<dbReference type="EMBL" id="HG426094">
    <property type="protein sequence ID" value="CDG86212.1"/>
    <property type="molecule type" value="Genomic_DNA"/>
</dbReference>
<keyword evidence="3 9" id="KW-0812">Transmembrane</keyword>
<accession>W8W3E9</accession>
<dbReference type="PRINTS" id="PR00237">
    <property type="entry name" value="GPCRRHODOPSN"/>
</dbReference>
<reference evidence="11" key="2">
    <citation type="journal article" date="2016" name="Data Brief">
        <title>Curated eutherian third party data gene data sets.</title>
        <authorList>
            <person name="Premzl M."/>
        </authorList>
    </citation>
    <scope>NUCLEOTIDE SEQUENCE</scope>
</reference>
<evidence type="ECO:0000256" key="3">
    <source>
        <dbReference type="ARBA" id="ARBA00022692"/>
    </source>
</evidence>
<feature type="transmembrane region" description="Helical" evidence="9">
    <location>
        <begin position="31"/>
        <end position="55"/>
    </location>
</feature>
<gene>
    <name evidence="11" type="primary">MGRG1</name>
</gene>
<dbReference type="FunFam" id="1.20.1070.10:FF:000140">
    <property type="entry name" value="Mas-related G-protein coupled receptor member X2"/>
    <property type="match status" value="1"/>
</dbReference>
<dbReference type="PANTHER" id="PTHR11334">
    <property type="entry name" value="MAS-RELATED G-PROTEIN COUPLED RECEPTOR"/>
    <property type="match status" value="1"/>
</dbReference>
<dbReference type="PROSITE" id="PS50262">
    <property type="entry name" value="G_PROTEIN_RECEP_F1_2"/>
    <property type="match status" value="1"/>
</dbReference>
<organism evidence="11">
    <name type="scientific">Tupaia belangeri</name>
    <name type="common">Common tree shrew</name>
    <name type="synonym">Tupaia glis belangeri</name>
    <dbReference type="NCBI Taxonomy" id="37347"/>
    <lineage>
        <taxon>Eukaryota</taxon>
        <taxon>Metazoa</taxon>
        <taxon>Chordata</taxon>
        <taxon>Craniata</taxon>
        <taxon>Vertebrata</taxon>
        <taxon>Euteleostomi</taxon>
        <taxon>Mammalia</taxon>
        <taxon>Eutheria</taxon>
        <taxon>Euarchontoglires</taxon>
        <taxon>Scandentia</taxon>
        <taxon>Tupaiidae</taxon>
        <taxon>Tupaia</taxon>
    </lineage>
</organism>
<reference evidence="11" key="1">
    <citation type="journal article" date="2014" name="Gene">
        <title>Comparative genomic analysis of eutherian Mas-related G protein-coupled receptor genes.</title>
        <authorList>
            <person name="Premzl M."/>
        </authorList>
    </citation>
    <scope>NUCLEOTIDE SEQUENCE</scope>
</reference>
<feature type="transmembrane region" description="Helical" evidence="9">
    <location>
        <begin position="254"/>
        <end position="274"/>
    </location>
</feature>
<dbReference type="Pfam" id="PF00001">
    <property type="entry name" value="7tm_1"/>
    <property type="match status" value="1"/>
</dbReference>
<evidence type="ECO:0000256" key="7">
    <source>
        <dbReference type="ARBA" id="ARBA00023170"/>
    </source>
</evidence>
<name>W8W3E9_TUPBE</name>
<dbReference type="InterPro" id="IPR000276">
    <property type="entry name" value="GPCR_Rhodpsn"/>
</dbReference>
<evidence type="ECO:0000313" key="11">
    <source>
        <dbReference type="EMBL" id="CDG86212.1"/>
    </source>
</evidence>
<feature type="transmembrane region" description="Helical" evidence="9">
    <location>
        <begin position="98"/>
        <end position="122"/>
    </location>
</feature>
<evidence type="ECO:0000256" key="8">
    <source>
        <dbReference type="ARBA" id="ARBA00023224"/>
    </source>
</evidence>